<dbReference type="PANTHER" id="PTHR33050">
    <property type="entry name" value="REVERSE TRANSCRIPTASE DOMAIN-CONTAINING PROTEIN"/>
    <property type="match status" value="1"/>
</dbReference>
<proteinExistence type="predicted"/>
<organism evidence="2 3">
    <name type="scientific">Hermanssonia centrifuga</name>
    <dbReference type="NCBI Taxonomy" id="98765"/>
    <lineage>
        <taxon>Eukaryota</taxon>
        <taxon>Fungi</taxon>
        <taxon>Dikarya</taxon>
        <taxon>Basidiomycota</taxon>
        <taxon>Agaricomycotina</taxon>
        <taxon>Agaricomycetes</taxon>
        <taxon>Polyporales</taxon>
        <taxon>Meruliaceae</taxon>
        <taxon>Hermanssonia</taxon>
    </lineage>
</organism>
<dbReference type="OrthoDB" id="3248529at2759"/>
<dbReference type="PANTHER" id="PTHR33050:SF7">
    <property type="entry name" value="RIBONUCLEASE H"/>
    <property type="match status" value="1"/>
</dbReference>
<dbReference type="Gene3D" id="3.30.70.270">
    <property type="match status" value="1"/>
</dbReference>
<dbReference type="InterPro" id="IPR052055">
    <property type="entry name" value="Hepadnavirus_pol/RT"/>
</dbReference>
<evidence type="ECO:0000313" key="3">
    <source>
        <dbReference type="Proteomes" id="UP000186601"/>
    </source>
</evidence>
<dbReference type="EMBL" id="MLYV02000385">
    <property type="protein sequence ID" value="PSS03518.1"/>
    <property type="molecule type" value="Genomic_DNA"/>
</dbReference>
<comment type="caution">
    <text evidence="2">The sequence shown here is derived from an EMBL/GenBank/DDBJ whole genome shotgun (WGS) entry which is preliminary data.</text>
</comment>
<feature type="region of interest" description="Disordered" evidence="1">
    <location>
        <begin position="1"/>
        <end position="28"/>
    </location>
</feature>
<keyword evidence="3" id="KW-1185">Reference proteome</keyword>
<name>A0A2R6Q7G9_9APHY</name>
<dbReference type="InterPro" id="IPR043128">
    <property type="entry name" value="Rev_trsase/Diguanyl_cyclase"/>
</dbReference>
<evidence type="ECO:0000256" key="1">
    <source>
        <dbReference type="SAM" id="MobiDB-lite"/>
    </source>
</evidence>
<dbReference type="SUPFAM" id="SSF56672">
    <property type="entry name" value="DNA/RNA polymerases"/>
    <property type="match status" value="1"/>
</dbReference>
<accession>A0A2R6Q7G9</accession>
<dbReference type="Gene3D" id="3.10.10.10">
    <property type="entry name" value="HIV Type 1 Reverse Transcriptase, subunit A, domain 1"/>
    <property type="match status" value="1"/>
</dbReference>
<reference evidence="2 3" key="1">
    <citation type="submission" date="2018-02" db="EMBL/GenBank/DDBJ databases">
        <title>Genome sequence of the basidiomycete white-rot fungus Phlebia centrifuga.</title>
        <authorList>
            <person name="Granchi Z."/>
            <person name="Peng M."/>
            <person name="de Vries R.P."/>
            <person name="Hilden K."/>
            <person name="Makela M.R."/>
            <person name="Grigoriev I."/>
            <person name="Riley R."/>
        </authorList>
    </citation>
    <scope>NUCLEOTIDE SEQUENCE [LARGE SCALE GENOMIC DNA]</scope>
    <source>
        <strain evidence="2 3">FBCC195</strain>
    </source>
</reference>
<feature type="compositionally biased region" description="Pro residues" evidence="1">
    <location>
        <begin position="10"/>
        <end position="21"/>
    </location>
</feature>
<evidence type="ECO:0000313" key="2">
    <source>
        <dbReference type="EMBL" id="PSS03518.1"/>
    </source>
</evidence>
<gene>
    <name evidence="2" type="ORF">PHLCEN_2v3986</name>
</gene>
<dbReference type="AlphaFoldDB" id="A0A2R6Q7G9"/>
<dbReference type="InterPro" id="IPR043502">
    <property type="entry name" value="DNA/RNA_pol_sf"/>
</dbReference>
<dbReference type="Proteomes" id="UP000186601">
    <property type="component" value="Unassembled WGS sequence"/>
</dbReference>
<protein>
    <submittedName>
        <fullName evidence="2">Uncharacterized protein</fullName>
    </submittedName>
</protein>
<sequence length="558" mass="62268">MVAASVPQPTMVPPPVPPLPDPRQVVSPLDPDKVEAKLHELGILAQWQHVVDGLRSGFDVGATAPIPHSLQFRNHTSSELAPEFIDEYITQEQAAGRYSQAFDPADLERIIGCFRTSPLGLVPKSGTSKFRLVQDMSFPRNDPLMVSVNATINADDFPTEWGTFAQTSELILKLPSGSLAATFDIKAAYRITPVQPAQQNALCVFWRGKVYVDRAVAFGLRSSAGVFGALADMIIAIYRASGFGPLTKWVDDFLVIRLPGQEWTEADFIELTSRLGVPWSQVKTRPLAFCQRYIGFIWDLANRLVCLPKDKLDSILLLIDSWLEQKSTFSAHEAAHLHGKLVHISCIFPLIRPFLPSVSRFASSFHSARGRLHAPASMQSDLTWVRYIIHKLPNEMPLSLPEPLDIDWWGDASTSFGIGVVLGRFWGVWRWRPEITVGPRQEFDIGWAEAVAVELGLLMAIHHNLLSTRPPHRNAILVRSDNSGVVTVVNKGRSRNRNTNMVLKKIYSQCADQRVHLVAQHVAGRTNISDALSRGEVSTFLQAFTHILQRRRYCSLLI</sequence>